<evidence type="ECO:0000313" key="2">
    <source>
        <dbReference type="Proteomes" id="UP001579974"/>
    </source>
</evidence>
<evidence type="ECO:0000313" key="1">
    <source>
        <dbReference type="EMBL" id="MFB5193170.1"/>
    </source>
</evidence>
<keyword evidence="2" id="KW-1185">Reference proteome</keyword>
<name>A0ABV5ANI4_9BACL</name>
<organism evidence="1 2">
    <name type="scientific">Alicyclobacillus fastidiosus</name>
    <dbReference type="NCBI Taxonomy" id="392011"/>
    <lineage>
        <taxon>Bacteria</taxon>
        <taxon>Bacillati</taxon>
        <taxon>Bacillota</taxon>
        <taxon>Bacilli</taxon>
        <taxon>Bacillales</taxon>
        <taxon>Alicyclobacillaceae</taxon>
        <taxon>Alicyclobacillus</taxon>
    </lineage>
</organism>
<dbReference type="EMBL" id="JBDXSU010000044">
    <property type="protein sequence ID" value="MFB5193170.1"/>
    <property type="molecule type" value="Genomic_DNA"/>
</dbReference>
<protein>
    <submittedName>
        <fullName evidence="1">Uncharacterized protein</fullName>
    </submittedName>
</protein>
<dbReference type="RefSeq" id="WP_275473492.1">
    <property type="nucleotide sequence ID" value="NZ_CP162940.1"/>
</dbReference>
<dbReference type="Proteomes" id="UP001579974">
    <property type="component" value="Unassembled WGS sequence"/>
</dbReference>
<reference evidence="1 2" key="1">
    <citation type="journal article" date="2024" name="Int. J. Mol. Sci.">
        <title>Exploration of Alicyclobacillus spp. Genome in Search of Antibiotic Resistance.</title>
        <authorList>
            <person name="Bucka-Kolendo J."/>
            <person name="Kiousi D.E."/>
            <person name="Dekowska A."/>
            <person name="Mikolajczuk-Szczyrba A."/>
            <person name="Karadedos D.M."/>
            <person name="Michael P."/>
            <person name="Galanis A."/>
            <person name="Sokolowska B."/>
        </authorList>
    </citation>
    <scope>NUCLEOTIDE SEQUENCE [LARGE SCALE GENOMIC DNA]</scope>
    <source>
        <strain evidence="1 2">KKP 3000</strain>
    </source>
</reference>
<sequence>MVNQSLLMNSCSEKLLGCLVEINSFELQFKGIMHQIQVIQDRSSDVIYDLDDEYTTGYKTGVASLAEAITRDLSMLYGDLSKLKEKISAAVVS</sequence>
<comment type="caution">
    <text evidence="1">The sequence shown here is derived from an EMBL/GenBank/DDBJ whole genome shotgun (WGS) entry which is preliminary data.</text>
</comment>
<proteinExistence type="predicted"/>
<accession>A0ABV5ANI4</accession>
<gene>
    <name evidence="1" type="ORF">KKP3000_003116</name>
</gene>